<dbReference type="InParanoid" id="A0A1X7UCG5"/>
<sequence length="69" mass="7991">LIDHVFRFKYEGMCCLVSTFLVKLSSLYRAVMSQTEIIVREKQTMSFFSHKLNSSVVYDPPISQFGYAC</sequence>
<proteinExistence type="predicted"/>
<name>A0A1X7UCG5_AMPQE</name>
<reference evidence="1" key="1">
    <citation type="submission" date="2017-05" db="UniProtKB">
        <authorList>
            <consortium name="EnsemblMetazoa"/>
        </authorList>
    </citation>
    <scope>IDENTIFICATION</scope>
</reference>
<dbReference type="AlphaFoldDB" id="A0A1X7UCG5"/>
<evidence type="ECO:0000313" key="1">
    <source>
        <dbReference type="EnsemblMetazoa" id="Aqu2.1.25185_001"/>
    </source>
</evidence>
<accession>A0A1X7UCG5</accession>
<dbReference type="EnsemblMetazoa" id="Aqu2.1.25185_001">
    <property type="protein sequence ID" value="Aqu2.1.25185_001"/>
    <property type="gene ID" value="Aqu2.1.25185"/>
</dbReference>
<organism evidence="1">
    <name type="scientific">Amphimedon queenslandica</name>
    <name type="common">Sponge</name>
    <dbReference type="NCBI Taxonomy" id="400682"/>
    <lineage>
        <taxon>Eukaryota</taxon>
        <taxon>Metazoa</taxon>
        <taxon>Porifera</taxon>
        <taxon>Demospongiae</taxon>
        <taxon>Heteroscleromorpha</taxon>
        <taxon>Haplosclerida</taxon>
        <taxon>Niphatidae</taxon>
        <taxon>Amphimedon</taxon>
    </lineage>
</organism>
<protein>
    <submittedName>
        <fullName evidence="1">Uncharacterized protein</fullName>
    </submittedName>
</protein>